<dbReference type="GeneID" id="90071612"/>
<evidence type="ECO:0000259" key="3">
    <source>
        <dbReference type="Pfam" id="PF05368"/>
    </source>
</evidence>
<evidence type="ECO:0000313" key="4">
    <source>
        <dbReference type="EMBL" id="GMM33633.1"/>
    </source>
</evidence>
<evidence type="ECO:0000256" key="1">
    <source>
        <dbReference type="ARBA" id="ARBA00006328"/>
    </source>
</evidence>
<dbReference type="Proteomes" id="UP001360560">
    <property type="component" value="Unassembled WGS sequence"/>
</dbReference>
<sequence>MSKILVVFGATGQQGGSVVSYALENLSNEFKIRGVTRNVSSESARLLSEKGVQMVECDTSSKSSVLNALKGAHTVFAMSNMKFDGSSTEFEEGKTIADAAVEQGVEYFIWSTLAAVKKISNNEFTHVKHFDQKAEVESYVRSLPIKSSFYSPGIFLQNFLNIFPPQKLNNLDAFFNVLKPDTKVPWIDVVGESGKYVGILLSNQEKYVGKKIHGSQKLYSMSELVDIIGNASGKKVVYSQVSKEEFTKMHPPSIAEDVTEMFEFYEKYGYWGANTIAIVEENAKNIEFKPVSAEEFFKEHPLKFK</sequence>
<keyword evidence="5" id="KW-1185">Reference proteome</keyword>
<comment type="similarity">
    <text evidence="1">Belongs to the NmrA-type oxidoreductase family.</text>
</comment>
<dbReference type="EMBL" id="BTFZ01000002">
    <property type="protein sequence ID" value="GMM33633.1"/>
    <property type="molecule type" value="Genomic_DNA"/>
</dbReference>
<keyword evidence="2" id="KW-0521">NADP</keyword>
<dbReference type="SUPFAM" id="SSF51735">
    <property type="entry name" value="NAD(P)-binding Rossmann-fold domains"/>
    <property type="match status" value="1"/>
</dbReference>
<proteinExistence type="inferred from homology"/>
<dbReference type="InterPro" id="IPR036291">
    <property type="entry name" value="NAD(P)-bd_dom_sf"/>
</dbReference>
<dbReference type="PANTHER" id="PTHR42748:SF11">
    <property type="entry name" value="NMRA-LIKE DOMAIN-CONTAINING PROTEIN"/>
    <property type="match status" value="1"/>
</dbReference>
<dbReference type="CDD" id="cd05251">
    <property type="entry name" value="NmrA_like_SDR_a"/>
    <property type="match status" value="1"/>
</dbReference>
<organism evidence="4 5">
    <name type="scientific">Saccharomycopsis crataegensis</name>
    <dbReference type="NCBI Taxonomy" id="43959"/>
    <lineage>
        <taxon>Eukaryota</taxon>
        <taxon>Fungi</taxon>
        <taxon>Dikarya</taxon>
        <taxon>Ascomycota</taxon>
        <taxon>Saccharomycotina</taxon>
        <taxon>Saccharomycetes</taxon>
        <taxon>Saccharomycopsidaceae</taxon>
        <taxon>Saccharomycopsis</taxon>
    </lineage>
</organism>
<dbReference type="InterPro" id="IPR051164">
    <property type="entry name" value="NmrA-like_oxidored"/>
</dbReference>
<evidence type="ECO:0000256" key="2">
    <source>
        <dbReference type="ARBA" id="ARBA00022857"/>
    </source>
</evidence>
<reference evidence="4 5" key="1">
    <citation type="journal article" date="2023" name="Elife">
        <title>Identification of key yeast species and microbe-microbe interactions impacting larval growth of Drosophila in the wild.</title>
        <authorList>
            <person name="Mure A."/>
            <person name="Sugiura Y."/>
            <person name="Maeda R."/>
            <person name="Honda K."/>
            <person name="Sakurai N."/>
            <person name="Takahashi Y."/>
            <person name="Watada M."/>
            <person name="Katoh T."/>
            <person name="Gotoh A."/>
            <person name="Gotoh Y."/>
            <person name="Taniguchi I."/>
            <person name="Nakamura K."/>
            <person name="Hayashi T."/>
            <person name="Katayama T."/>
            <person name="Uemura T."/>
            <person name="Hattori Y."/>
        </authorList>
    </citation>
    <scope>NUCLEOTIDE SEQUENCE [LARGE SCALE GENOMIC DNA]</scope>
    <source>
        <strain evidence="4 5">SC-9</strain>
    </source>
</reference>
<dbReference type="GO" id="GO:0005634">
    <property type="term" value="C:nucleus"/>
    <property type="evidence" value="ECO:0007669"/>
    <property type="project" value="TreeGrafter"/>
</dbReference>
<name>A0AAV5QFM4_9ASCO</name>
<feature type="domain" description="NmrA-like" evidence="3">
    <location>
        <begin position="2"/>
        <end position="296"/>
    </location>
</feature>
<protein>
    <recommendedName>
        <fullName evidence="3">NmrA-like domain-containing protein</fullName>
    </recommendedName>
</protein>
<dbReference type="Gene3D" id="3.40.50.720">
    <property type="entry name" value="NAD(P)-binding Rossmann-like Domain"/>
    <property type="match status" value="1"/>
</dbReference>
<dbReference type="AlphaFoldDB" id="A0AAV5QFM4"/>
<dbReference type="Pfam" id="PF05368">
    <property type="entry name" value="NmrA"/>
    <property type="match status" value="1"/>
</dbReference>
<gene>
    <name evidence="4" type="ORF">DASC09_009580</name>
</gene>
<dbReference type="RefSeq" id="XP_064850633.1">
    <property type="nucleotide sequence ID" value="XM_064994561.1"/>
</dbReference>
<dbReference type="Gene3D" id="3.90.25.10">
    <property type="entry name" value="UDP-galactose 4-epimerase, domain 1"/>
    <property type="match status" value="1"/>
</dbReference>
<comment type="caution">
    <text evidence="4">The sequence shown here is derived from an EMBL/GenBank/DDBJ whole genome shotgun (WGS) entry which is preliminary data.</text>
</comment>
<evidence type="ECO:0000313" key="5">
    <source>
        <dbReference type="Proteomes" id="UP001360560"/>
    </source>
</evidence>
<dbReference type="InterPro" id="IPR008030">
    <property type="entry name" value="NmrA-like"/>
</dbReference>
<dbReference type="PANTHER" id="PTHR42748">
    <property type="entry name" value="NITROGEN METABOLITE REPRESSION PROTEIN NMRA FAMILY MEMBER"/>
    <property type="match status" value="1"/>
</dbReference>
<accession>A0AAV5QFM4</accession>